<dbReference type="InterPro" id="IPR000335">
    <property type="entry name" value="Bleomycin-R"/>
</dbReference>
<evidence type="ECO:0000313" key="7">
    <source>
        <dbReference type="Proteomes" id="UP001596152"/>
    </source>
</evidence>
<dbReference type="Proteomes" id="UP001596152">
    <property type="component" value="Unassembled WGS sequence"/>
</dbReference>
<feature type="region of interest" description="Disordered" evidence="4">
    <location>
        <begin position="84"/>
        <end position="106"/>
    </location>
</feature>
<dbReference type="EMBL" id="JBHSLF010000001">
    <property type="protein sequence ID" value="MFC5342512.1"/>
    <property type="molecule type" value="Genomic_DNA"/>
</dbReference>
<gene>
    <name evidence="6" type="ORF">ACFPIE_01205</name>
</gene>
<dbReference type="InterPro" id="IPR029068">
    <property type="entry name" value="Glyas_Bleomycin-R_OHBP_Dase"/>
</dbReference>
<proteinExistence type="inferred from homology"/>
<dbReference type="CDD" id="cd08349">
    <property type="entry name" value="BLMA_like"/>
    <property type="match status" value="1"/>
</dbReference>
<evidence type="ECO:0000313" key="6">
    <source>
        <dbReference type="EMBL" id="MFC5342512.1"/>
    </source>
</evidence>
<accession>A0ABW0FP90</accession>
<dbReference type="PROSITE" id="PS51819">
    <property type="entry name" value="VOC"/>
    <property type="match status" value="1"/>
</dbReference>
<sequence length="123" mass="13480">MPIIPVVKSSAILRSIAFYTEVLDFELVGVWPEPADPAFSILMRDEAELHLSSHSGDGAYGGSVTVLTDEVDALFVRFKARGLDTSAKPDSPIHQGPTDQTWGTREFCVDDPDGNRVCFTQRP</sequence>
<evidence type="ECO:0000259" key="5">
    <source>
        <dbReference type="PROSITE" id="PS51819"/>
    </source>
</evidence>
<dbReference type="Gene3D" id="3.10.180.10">
    <property type="entry name" value="2,3-Dihydroxybiphenyl 1,2-Dioxygenase, domain 1"/>
    <property type="match status" value="1"/>
</dbReference>
<comment type="caution">
    <text evidence="6">The sequence shown here is derived from an EMBL/GenBank/DDBJ whole genome shotgun (WGS) entry which is preliminary data.</text>
</comment>
<evidence type="ECO:0000256" key="1">
    <source>
        <dbReference type="ARBA" id="ARBA00011051"/>
    </source>
</evidence>
<name>A0ABW0FP90_9CAUL</name>
<comment type="similarity">
    <text evidence="1">Belongs to the bleomycin resistance protein family.</text>
</comment>
<dbReference type="InterPro" id="IPR004360">
    <property type="entry name" value="Glyas_Fos-R_dOase_dom"/>
</dbReference>
<protein>
    <recommendedName>
        <fullName evidence="2">Bleomycin resistance protein</fullName>
    </recommendedName>
</protein>
<dbReference type="SUPFAM" id="SSF54593">
    <property type="entry name" value="Glyoxalase/Bleomycin resistance protein/Dihydroxybiphenyl dioxygenase"/>
    <property type="match status" value="1"/>
</dbReference>
<dbReference type="InterPro" id="IPR037523">
    <property type="entry name" value="VOC_core"/>
</dbReference>
<feature type="domain" description="VOC" evidence="5">
    <location>
        <begin position="1"/>
        <end position="122"/>
    </location>
</feature>
<organism evidence="6 7">
    <name type="scientific">Brevundimonas staleyi</name>
    <dbReference type="NCBI Taxonomy" id="74326"/>
    <lineage>
        <taxon>Bacteria</taxon>
        <taxon>Pseudomonadati</taxon>
        <taxon>Pseudomonadota</taxon>
        <taxon>Alphaproteobacteria</taxon>
        <taxon>Caulobacterales</taxon>
        <taxon>Caulobacteraceae</taxon>
        <taxon>Brevundimonas</taxon>
    </lineage>
</organism>
<evidence type="ECO:0000256" key="3">
    <source>
        <dbReference type="ARBA" id="ARBA00023251"/>
    </source>
</evidence>
<dbReference type="Pfam" id="PF00903">
    <property type="entry name" value="Glyoxalase"/>
    <property type="match status" value="1"/>
</dbReference>
<dbReference type="RefSeq" id="WP_374036245.1">
    <property type="nucleotide sequence ID" value="NZ_CP169082.1"/>
</dbReference>
<keyword evidence="7" id="KW-1185">Reference proteome</keyword>
<reference evidence="7" key="1">
    <citation type="journal article" date="2019" name="Int. J. Syst. Evol. Microbiol.">
        <title>The Global Catalogue of Microorganisms (GCM) 10K type strain sequencing project: providing services to taxonomists for standard genome sequencing and annotation.</title>
        <authorList>
            <consortium name="The Broad Institute Genomics Platform"/>
            <consortium name="The Broad Institute Genome Sequencing Center for Infectious Disease"/>
            <person name="Wu L."/>
            <person name="Ma J."/>
        </authorList>
    </citation>
    <scope>NUCLEOTIDE SEQUENCE [LARGE SCALE GENOMIC DNA]</scope>
    <source>
        <strain evidence="7">JCM 12125</strain>
    </source>
</reference>
<evidence type="ECO:0000256" key="2">
    <source>
        <dbReference type="ARBA" id="ARBA00021572"/>
    </source>
</evidence>
<keyword evidence="3" id="KW-0046">Antibiotic resistance</keyword>
<evidence type="ECO:0000256" key="4">
    <source>
        <dbReference type="SAM" id="MobiDB-lite"/>
    </source>
</evidence>